<reference evidence="1 2" key="1">
    <citation type="submission" date="2021-08" db="EMBL/GenBank/DDBJ databases">
        <title>WGS of actinomycetes from Thailand.</title>
        <authorList>
            <person name="Thawai C."/>
        </authorList>
    </citation>
    <scope>NUCLEOTIDE SEQUENCE [LARGE SCALE GENOMIC DNA]</scope>
    <source>
        <strain evidence="1 2">PLK6-54</strain>
    </source>
</reference>
<keyword evidence="2" id="KW-1185">Reference proteome</keyword>
<evidence type="ECO:0000313" key="1">
    <source>
        <dbReference type="EMBL" id="MBY8878019.1"/>
    </source>
</evidence>
<proteinExistence type="predicted"/>
<name>A0ABS7Q4D3_9ACTN</name>
<accession>A0ABS7Q4D3</accession>
<comment type="caution">
    <text evidence="1">The sequence shown here is derived from an EMBL/GenBank/DDBJ whole genome shotgun (WGS) entry which is preliminary data.</text>
</comment>
<sequence length="92" mass="9871">MTESAALTDACGSAEHVGELLDRFEEDPSGTWSALMDHRCSRLDTAFDAGFAALPRLAAIAQGARRLFGRVPCPGCRTDFAVAECVVARWTP</sequence>
<dbReference type="Proteomes" id="UP000778578">
    <property type="component" value="Unassembled WGS sequence"/>
</dbReference>
<evidence type="ECO:0000313" key="2">
    <source>
        <dbReference type="Proteomes" id="UP000778578"/>
    </source>
</evidence>
<gene>
    <name evidence="1" type="ORF">K7862_10300</name>
</gene>
<organism evidence="1 2">
    <name type="scientific">Actinacidiphila acidipaludis</name>
    <dbReference type="NCBI Taxonomy" id="2873382"/>
    <lineage>
        <taxon>Bacteria</taxon>
        <taxon>Bacillati</taxon>
        <taxon>Actinomycetota</taxon>
        <taxon>Actinomycetes</taxon>
        <taxon>Kitasatosporales</taxon>
        <taxon>Streptomycetaceae</taxon>
        <taxon>Actinacidiphila</taxon>
    </lineage>
</organism>
<dbReference type="RefSeq" id="WP_222962157.1">
    <property type="nucleotide sequence ID" value="NZ_JAINZZ010000008.1"/>
</dbReference>
<dbReference type="EMBL" id="JAINZZ010000008">
    <property type="protein sequence ID" value="MBY8878019.1"/>
    <property type="molecule type" value="Genomic_DNA"/>
</dbReference>
<protein>
    <submittedName>
        <fullName evidence="1">Uncharacterized protein</fullName>
    </submittedName>
</protein>